<proteinExistence type="predicted"/>
<reference evidence="2 3" key="1">
    <citation type="journal article" date="2015" name="Genome Announc.">
        <title>Expanding the biotechnology potential of lactobacilli through comparative genomics of 213 strains and associated genera.</title>
        <authorList>
            <person name="Sun Z."/>
            <person name="Harris H.M."/>
            <person name="McCann A."/>
            <person name="Guo C."/>
            <person name="Argimon S."/>
            <person name="Zhang W."/>
            <person name="Yang X."/>
            <person name="Jeffery I.B."/>
            <person name="Cooney J.C."/>
            <person name="Kagawa T.F."/>
            <person name="Liu W."/>
            <person name="Song Y."/>
            <person name="Salvetti E."/>
            <person name="Wrobel A."/>
            <person name="Rasinkangas P."/>
            <person name="Parkhill J."/>
            <person name="Rea M.C."/>
            <person name="O'Sullivan O."/>
            <person name="Ritari J."/>
            <person name="Douillard F.P."/>
            <person name="Paul Ross R."/>
            <person name="Yang R."/>
            <person name="Briner A.E."/>
            <person name="Felis G.E."/>
            <person name="de Vos W.M."/>
            <person name="Barrangou R."/>
            <person name="Klaenhammer T.R."/>
            <person name="Caufield P.W."/>
            <person name="Cui Y."/>
            <person name="Zhang H."/>
            <person name="O'Toole P.W."/>
        </authorList>
    </citation>
    <scope>NUCLEOTIDE SEQUENCE [LARGE SCALE GENOMIC DNA]</scope>
    <source>
        <strain evidence="2 3">DSM 23908</strain>
    </source>
</reference>
<keyword evidence="3" id="KW-1185">Reference proteome</keyword>
<feature type="domain" description="Homeodomain phBC6A51-type" evidence="1">
    <location>
        <begin position="6"/>
        <end position="111"/>
    </location>
</feature>
<protein>
    <recommendedName>
        <fullName evidence="1">Homeodomain phBC6A51-type domain-containing protein</fullName>
    </recommendedName>
</protein>
<evidence type="ECO:0000313" key="2">
    <source>
        <dbReference type="EMBL" id="KRN10142.1"/>
    </source>
</evidence>
<dbReference type="EMBL" id="AYZO01000034">
    <property type="protein sequence ID" value="KRN10142.1"/>
    <property type="molecule type" value="Genomic_DNA"/>
</dbReference>
<dbReference type="InterPro" id="IPR024978">
    <property type="entry name" value="Homeodomain_phBC6A51-type"/>
</dbReference>
<sequence>MKNKMSEKGAFQKLNKKRQKAVEMVFEHRFTNAEIGTEIGVDEKTIRRWKKDPDFIRGLHDYSLNKLNSALPLAVQQSYELLENPKTSAMVKFQLIQMLFKYANLLSDNSTPELDKARIRKANADARVAEARANVVERLGSEGDDKLDELMNKLISESDKK</sequence>
<dbReference type="RefSeq" id="WP_236698477.1">
    <property type="nucleotide sequence ID" value="NZ_AYZO01000034.1"/>
</dbReference>
<organism evidence="2 3">
    <name type="scientific">Lactobacillus gigeriorum DSM 23908 = CRBIP 24.85</name>
    <dbReference type="NCBI Taxonomy" id="1423751"/>
    <lineage>
        <taxon>Bacteria</taxon>
        <taxon>Bacillati</taxon>
        <taxon>Bacillota</taxon>
        <taxon>Bacilli</taxon>
        <taxon>Lactobacillales</taxon>
        <taxon>Lactobacillaceae</taxon>
        <taxon>Lactobacillus</taxon>
    </lineage>
</organism>
<dbReference type="Gene3D" id="1.10.10.60">
    <property type="entry name" value="Homeodomain-like"/>
    <property type="match status" value="1"/>
</dbReference>
<evidence type="ECO:0000259" key="1">
    <source>
        <dbReference type="Pfam" id="PF13022"/>
    </source>
</evidence>
<dbReference type="Proteomes" id="UP000051521">
    <property type="component" value="Unassembled WGS sequence"/>
</dbReference>
<evidence type="ECO:0000313" key="3">
    <source>
        <dbReference type="Proteomes" id="UP000051521"/>
    </source>
</evidence>
<name>A0ABR5PVI1_9LACO</name>
<accession>A0ABR5PVI1</accession>
<comment type="caution">
    <text evidence="2">The sequence shown here is derived from an EMBL/GenBank/DDBJ whole genome shotgun (WGS) entry which is preliminary data.</text>
</comment>
<dbReference type="Pfam" id="PF13022">
    <property type="entry name" value="HTH_Tnp_1_2"/>
    <property type="match status" value="1"/>
</dbReference>
<gene>
    <name evidence="2" type="ORF">FC38_GL001206</name>
</gene>